<protein>
    <recommendedName>
        <fullName evidence="1">Glycosyltransferase 2-like domain-containing protein</fullName>
    </recommendedName>
</protein>
<name>A0A1F6MA82_9BACT</name>
<proteinExistence type="predicted"/>
<organism evidence="2 3">
    <name type="scientific">Candidatus Magasanikbacteria bacterium RIFCSPHIGHO2_02_FULL_47_14</name>
    <dbReference type="NCBI Taxonomy" id="1798680"/>
    <lineage>
        <taxon>Bacteria</taxon>
        <taxon>Candidatus Magasanikiibacteriota</taxon>
    </lineage>
</organism>
<sequence>MRPDISVIMAVHNSEETLAESIRSILDQTYDNIEFFIILDGCTDHSIDIVERFRVKDLRIQPVVLTSCHGLAYALNVALGHARGTYIARQDADDISFSNRLERQMDFMERHPDVFLLGSAAILLDKETGETRRLYKRSHYIRKSFTSPRRIFQTSIFHPTIFFRNEGYLYREKFFLSQDYDFYLRLLSDNKRLYTLADPLIQYRYQPSETTAEKQYRQRLFAQAARDMYCQRRSCGNDKYDEFDPAALRQQPMPPAEFVKHEVQTYFKVNNMDEARRCLKIFWSTHGVPLWSCGYYMATFFPKPVLSVIRRILFS</sequence>
<dbReference type="InterPro" id="IPR029044">
    <property type="entry name" value="Nucleotide-diphossugar_trans"/>
</dbReference>
<feature type="domain" description="Glycosyltransferase 2-like" evidence="1">
    <location>
        <begin position="6"/>
        <end position="154"/>
    </location>
</feature>
<dbReference type="Pfam" id="PF00535">
    <property type="entry name" value="Glycos_transf_2"/>
    <property type="match status" value="1"/>
</dbReference>
<dbReference type="InterPro" id="IPR001173">
    <property type="entry name" value="Glyco_trans_2-like"/>
</dbReference>
<accession>A0A1F6MA82</accession>
<dbReference type="PANTHER" id="PTHR22916">
    <property type="entry name" value="GLYCOSYLTRANSFERASE"/>
    <property type="match status" value="1"/>
</dbReference>
<dbReference type="SUPFAM" id="SSF53448">
    <property type="entry name" value="Nucleotide-diphospho-sugar transferases"/>
    <property type="match status" value="1"/>
</dbReference>
<dbReference type="GO" id="GO:0016758">
    <property type="term" value="F:hexosyltransferase activity"/>
    <property type="evidence" value="ECO:0007669"/>
    <property type="project" value="UniProtKB-ARBA"/>
</dbReference>
<dbReference type="EMBL" id="MFQB01000012">
    <property type="protein sequence ID" value="OGH68562.1"/>
    <property type="molecule type" value="Genomic_DNA"/>
</dbReference>
<dbReference type="STRING" id="1798680.A3J66_03135"/>
<dbReference type="Gene3D" id="3.90.550.10">
    <property type="entry name" value="Spore Coat Polysaccharide Biosynthesis Protein SpsA, Chain A"/>
    <property type="match status" value="1"/>
</dbReference>
<evidence type="ECO:0000313" key="2">
    <source>
        <dbReference type="EMBL" id="OGH68562.1"/>
    </source>
</evidence>
<evidence type="ECO:0000259" key="1">
    <source>
        <dbReference type="Pfam" id="PF00535"/>
    </source>
</evidence>
<reference evidence="2 3" key="1">
    <citation type="journal article" date="2016" name="Nat. Commun.">
        <title>Thousands of microbial genomes shed light on interconnected biogeochemical processes in an aquifer system.</title>
        <authorList>
            <person name="Anantharaman K."/>
            <person name="Brown C.T."/>
            <person name="Hug L.A."/>
            <person name="Sharon I."/>
            <person name="Castelle C.J."/>
            <person name="Probst A.J."/>
            <person name="Thomas B.C."/>
            <person name="Singh A."/>
            <person name="Wilkins M.J."/>
            <person name="Karaoz U."/>
            <person name="Brodie E.L."/>
            <person name="Williams K.H."/>
            <person name="Hubbard S.S."/>
            <person name="Banfield J.F."/>
        </authorList>
    </citation>
    <scope>NUCLEOTIDE SEQUENCE [LARGE SCALE GENOMIC DNA]</scope>
</reference>
<comment type="caution">
    <text evidence="2">The sequence shown here is derived from an EMBL/GenBank/DDBJ whole genome shotgun (WGS) entry which is preliminary data.</text>
</comment>
<gene>
    <name evidence="2" type="ORF">A3J66_03135</name>
</gene>
<dbReference type="PANTHER" id="PTHR22916:SF3">
    <property type="entry name" value="UDP-GLCNAC:BETAGAL BETA-1,3-N-ACETYLGLUCOSAMINYLTRANSFERASE-LIKE PROTEIN 1"/>
    <property type="match status" value="1"/>
</dbReference>
<dbReference type="Proteomes" id="UP000176282">
    <property type="component" value="Unassembled WGS sequence"/>
</dbReference>
<dbReference type="AlphaFoldDB" id="A0A1F6MA82"/>
<evidence type="ECO:0000313" key="3">
    <source>
        <dbReference type="Proteomes" id="UP000176282"/>
    </source>
</evidence>